<reference evidence="2 3" key="1">
    <citation type="journal article" date="2015" name="Genome Biol.">
        <title>Comparative genomics of Steinernema reveals deeply conserved gene regulatory networks.</title>
        <authorList>
            <person name="Dillman A.R."/>
            <person name="Macchietto M."/>
            <person name="Porter C.F."/>
            <person name="Rogers A."/>
            <person name="Williams B."/>
            <person name="Antoshechkin I."/>
            <person name="Lee M.M."/>
            <person name="Goodwin Z."/>
            <person name="Lu X."/>
            <person name="Lewis E.E."/>
            <person name="Goodrich-Blair H."/>
            <person name="Stock S.P."/>
            <person name="Adams B.J."/>
            <person name="Sternberg P.W."/>
            <person name="Mortazavi A."/>
        </authorList>
    </citation>
    <scope>NUCLEOTIDE SEQUENCE [LARGE SCALE GENOMIC DNA]</scope>
    <source>
        <strain evidence="2 3">ALL</strain>
    </source>
</reference>
<evidence type="ECO:0000313" key="3">
    <source>
        <dbReference type="Proteomes" id="UP000298663"/>
    </source>
</evidence>
<evidence type="ECO:0000313" key="2">
    <source>
        <dbReference type="EMBL" id="TKR80140.1"/>
    </source>
</evidence>
<keyword evidence="1" id="KW-0812">Transmembrane</keyword>
<name>A0A4U5NC79_STECR</name>
<comment type="caution">
    <text evidence="2">The sequence shown here is derived from an EMBL/GenBank/DDBJ whole genome shotgun (WGS) entry which is preliminary data.</text>
</comment>
<evidence type="ECO:0000256" key="1">
    <source>
        <dbReference type="SAM" id="Phobius"/>
    </source>
</evidence>
<gene>
    <name evidence="2" type="ORF">L596_014261</name>
</gene>
<keyword evidence="3" id="KW-1185">Reference proteome</keyword>
<keyword evidence="1" id="KW-1133">Transmembrane helix</keyword>
<dbReference type="AlphaFoldDB" id="A0A4U5NC79"/>
<sequence>MSTEKSEPNLFSNAGTVVGLAGISLIVFMCLATHLKRLLLRHAKPTLKLLRKRFQGRSEEARPNVFTISKNEDPILGIETRV</sequence>
<feature type="transmembrane region" description="Helical" evidence="1">
    <location>
        <begin position="12"/>
        <end position="35"/>
    </location>
</feature>
<reference evidence="2 3" key="2">
    <citation type="journal article" date="2019" name="G3 (Bethesda)">
        <title>Hybrid Assembly of the Genome of the Entomopathogenic Nematode Steinernema carpocapsae Identifies the X-Chromosome.</title>
        <authorList>
            <person name="Serra L."/>
            <person name="Macchietto M."/>
            <person name="Macias-Munoz A."/>
            <person name="McGill C.J."/>
            <person name="Rodriguez I.M."/>
            <person name="Rodriguez B."/>
            <person name="Murad R."/>
            <person name="Mortazavi A."/>
        </authorList>
    </citation>
    <scope>NUCLEOTIDE SEQUENCE [LARGE SCALE GENOMIC DNA]</scope>
    <source>
        <strain evidence="2 3">ALL</strain>
    </source>
</reference>
<accession>A0A4U5NC79</accession>
<protein>
    <submittedName>
        <fullName evidence="2">Uncharacterized protein</fullName>
    </submittedName>
</protein>
<keyword evidence="1" id="KW-0472">Membrane</keyword>
<proteinExistence type="predicted"/>
<dbReference type="EMBL" id="AZBU02000004">
    <property type="protein sequence ID" value="TKR80140.1"/>
    <property type="molecule type" value="Genomic_DNA"/>
</dbReference>
<organism evidence="2 3">
    <name type="scientific">Steinernema carpocapsae</name>
    <name type="common">Entomopathogenic nematode</name>
    <dbReference type="NCBI Taxonomy" id="34508"/>
    <lineage>
        <taxon>Eukaryota</taxon>
        <taxon>Metazoa</taxon>
        <taxon>Ecdysozoa</taxon>
        <taxon>Nematoda</taxon>
        <taxon>Chromadorea</taxon>
        <taxon>Rhabditida</taxon>
        <taxon>Tylenchina</taxon>
        <taxon>Panagrolaimomorpha</taxon>
        <taxon>Strongyloidoidea</taxon>
        <taxon>Steinernematidae</taxon>
        <taxon>Steinernema</taxon>
    </lineage>
</organism>
<dbReference type="Proteomes" id="UP000298663">
    <property type="component" value="Unassembled WGS sequence"/>
</dbReference>